<dbReference type="EMBL" id="FUUY01000001">
    <property type="protein sequence ID" value="SJX20846.1"/>
    <property type="molecule type" value="Genomic_DNA"/>
</dbReference>
<evidence type="ECO:0000313" key="2">
    <source>
        <dbReference type="Proteomes" id="UP000196240"/>
    </source>
</evidence>
<evidence type="ECO:0000313" key="1">
    <source>
        <dbReference type="EMBL" id="SJX20846.1"/>
    </source>
</evidence>
<organism evidence="1 2">
    <name type="scientific">Acinetobacter johnsonii</name>
    <dbReference type="NCBI Taxonomy" id="40214"/>
    <lineage>
        <taxon>Bacteria</taxon>
        <taxon>Pseudomonadati</taxon>
        <taxon>Pseudomonadota</taxon>
        <taxon>Gammaproteobacteria</taxon>
        <taxon>Moraxellales</taxon>
        <taxon>Moraxellaceae</taxon>
        <taxon>Acinetobacter</taxon>
    </lineage>
</organism>
<protein>
    <submittedName>
        <fullName evidence="1">Uncharacterized protein</fullName>
    </submittedName>
</protein>
<name>A0A1R7Q9C8_ACIJO</name>
<gene>
    <name evidence="1" type="ORF">ACNJC6_00444</name>
</gene>
<proteinExistence type="predicted"/>
<sequence>MAMKQTQTKLFSFGDTDLDFSVVSKNFFPDRFKKMLVLGYNQQTVASVSVSGNQVTLNYGVTHGYTADRVLKVNSGALAAINGGEFWIDAVTATSVTLTIDSAPTSILGGFTTKIASLGYSLVYEQGNVHVYKFKALDDSDLFLRLCFQDVATSRNCVSPCIGKSYDEETGVINDPLALNETRAIASPTNGVKWEFQLYPSTNNSATYSQAYAGFGKAVMLGSIYHLALLTNFEAGGGRIHAILPNATHDYAQLDYPLLIAENSGASNINTWNYDQNVTGRAYIGNIRCGLDNFTVTAPTQLIASPLAAQSFLSASIDAFNTTTANQIPIYEYATSQFLGFCYGMYLCMYSNNNKPSTDKTVTPAYGEDVNTAKLYTHYFGNSSYTYFCLPIEEIKIDS</sequence>
<accession>A0A1R7Q9C8</accession>
<dbReference type="AlphaFoldDB" id="A0A1R7Q9C8"/>
<reference evidence="1 2" key="1">
    <citation type="submission" date="2017-02" db="EMBL/GenBank/DDBJ databases">
        <authorList>
            <person name="Peterson S.W."/>
        </authorList>
    </citation>
    <scope>NUCLEOTIDE SEQUENCE [LARGE SCALE GENOMIC DNA]</scope>
    <source>
        <strain evidence="1">C6</strain>
    </source>
</reference>
<dbReference type="RefSeq" id="WP_087010924.1">
    <property type="nucleotide sequence ID" value="NZ_FUUY01000001.1"/>
</dbReference>
<dbReference type="Proteomes" id="UP000196240">
    <property type="component" value="Unassembled WGS sequence"/>
</dbReference>